<accession>A0A1Y2IXN4</accession>
<protein>
    <submittedName>
        <fullName evidence="1">Uncharacterized protein</fullName>
    </submittedName>
</protein>
<dbReference type="Proteomes" id="UP000193067">
    <property type="component" value="Unassembled WGS sequence"/>
</dbReference>
<proteinExistence type="predicted"/>
<dbReference type="EMBL" id="KZ084093">
    <property type="protein sequence ID" value="OSD05354.1"/>
    <property type="molecule type" value="Genomic_DNA"/>
</dbReference>
<organism evidence="1 2">
    <name type="scientific">Trametes coccinea (strain BRFM310)</name>
    <name type="common">Pycnoporus coccineus</name>
    <dbReference type="NCBI Taxonomy" id="1353009"/>
    <lineage>
        <taxon>Eukaryota</taxon>
        <taxon>Fungi</taxon>
        <taxon>Dikarya</taxon>
        <taxon>Basidiomycota</taxon>
        <taxon>Agaricomycotina</taxon>
        <taxon>Agaricomycetes</taxon>
        <taxon>Polyporales</taxon>
        <taxon>Polyporaceae</taxon>
        <taxon>Trametes</taxon>
    </lineage>
</organism>
<evidence type="ECO:0000313" key="1">
    <source>
        <dbReference type="EMBL" id="OSD05354.1"/>
    </source>
</evidence>
<sequence>MRFCRWSFRNRRKPLESHRFCQILSDFLRGVFPDGLCVDTEDIHRLTLRMSIMETIRHVSRHLADTHYVYVHFTNHVTPQCSCSGWSFMHSQSTISCPDNLKLIRCFHSIRTSQSHFNEHCLGVGRIPSCDQIGVSFLAQTVDGPHPIDSMCSPSVRPALLYITTANHFEQIEPQPPVVRHTGNAFQNLGAKSGSSVPPASQRAYLMLAADTPLF</sequence>
<reference evidence="1 2" key="1">
    <citation type="journal article" date="2015" name="Biotechnol. Biofuels">
        <title>Enhanced degradation of softwood versus hardwood by the white-rot fungus Pycnoporus coccineus.</title>
        <authorList>
            <person name="Couturier M."/>
            <person name="Navarro D."/>
            <person name="Chevret D."/>
            <person name="Henrissat B."/>
            <person name="Piumi F."/>
            <person name="Ruiz-Duenas F.J."/>
            <person name="Martinez A.T."/>
            <person name="Grigoriev I.V."/>
            <person name="Riley R."/>
            <person name="Lipzen A."/>
            <person name="Berrin J.G."/>
            <person name="Master E.R."/>
            <person name="Rosso M.N."/>
        </authorList>
    </citation>
    <scope>NUCLEOTIDE SEQUENCE [LARGE SCALE GENOMIC DNA]</scope>
    <source>
        <strain evidence="1 2">BRFM310</strain>
    </source>
</reference>
<keyword evidence="2" id="KW-1185">Reference proteome</keyword>
<name>A0A1Y2IXN4_TRAC3</name>
<dbReference type="AlphaFoldDB" id="A0A1Y2IXN4"/>
<gene>
    <name evidence="1" type="ORF">PYCCODRAFT_1228426</name>
</gene>
<evidence type="ECO:0000313" key="2">
    <source>
        <dbReference type="Proteomes" id="UP000193067"/>
    </source>
</evidence>